<dbReference type="Proteomes" id="UP001437256">
    <property type="component" value="Unassembled WGS sequence"/>
</dbReference>
<dbReference type="InterPro" id="IPR052356">
    <property type="entry name" value="Thiol_S-MT"/>
</dbReference>
<organism evidence="1 2">
    <name type="scientific">Marasmius tenuissimus</name>
    <dbReference type="NCBI Taxonomy" id="585030"/>
    <lineage>
        <taxon>Eukaryota</taxon>
        <taxon>Fungi</taxon>
        <taxon>Dikarya</taxon>
        <taxon>Basidiomycota</taxon>
        <taxon>Agaricomycotina</taxon>
        <taxon>Agaricomycetes</taxon>
        <taxon>Agaricomycetidae</taxon>
        <taxon>Agaricales</taxon>
        <taxon>Marasmiineae</taxon>
        <taxon>Marasmiaceae</taxon>
        <taxon>Marasmius</taxon>
    </lineage>
</organism>
<accession>A0ABR3AC42</accession>
<keyword evidence="2" id="KW-1185">Reference proteome</keyword>
<proteinExistence type="predicted"/>
<dbReference type="EMBL" id="JBBXMP010000004">
    <property type="protein sequence ID" value="KAL0071065.1"/>
    <property type="molecule type" value="Genomic_DNA"/>
</dbReference>
<dbReference type="PANTHER" id="PTHR45036:SF1">
    <property type="entry name" value="METHYLTRANSFERASE LIKE 7A"/>
    <property type="match status" value="1"/>
</dbReference>
<evidence type="ECO:0008006" key="3">
    <source>
        <dbReference type="Google" id="ProtNLM"/>
    </source>
</evidence>
<dbReference type="SUPFAM" id="SSF53335">
    <property type="entry name" value="S-adenosyl-L-methionine-dependent methyltransferases"/>
    <property type="match status" value="1"/>
</dbReference>
<evidence type="ECO:0000313" key="2">
    <source>
        <dbReference type="Proteomes" id="UP001437256"/>
    </source>
</evidence>
<reference evidence="1 2" key="1">
    <citation type="submission" date="2024-05" db="EMBL/GenBank/DDBJ databases">
        <title>A draft genome resource for the thread blight pathogen Marasmius tenuissimus strain MS-2.</title>
        <authorList>
            <person name="Yulfo-Soto G.E."/>
            <person name="Baruah I.K."/>
            <person name="Amoako-Attah I."/>
            <person name="Bukari Y."/>
            <person name="Meinhardt L.W."/>
            <person name="Bailey B.A."/>
            <person name="Cohen S.P."/>
        </authorList>
    </citation>
    <scope>NUCLEOTIDE SEQUENCE [LARGE SCALE GENOMIC DNA]</scope>
    <source>
        <strain evidence="1 2">MS-2</strain>
    </source>
</reference>
<protein>
    <recommendedName>
        <fullName evidence="3">S-adenosyl-L-methionine-dependent methyltransferase</fullName>
    </recommendedName>
</protein>
<dbReference type="CDD" id="cd02440">
    <property type="entry name" value="AdoMet_MTases"/>
    <property type="match status" value="1"/>
</dbReference>
<gene>
    <name evidence="1" type="ORF">AAF712_001623</name>
</gene>
<evidence type="ECO:0000313" key="1">
    <source>
        <dbReference type="EMBL" id="KAL0071065.1"/>
    </source>
</evidence>
<comment type="caution">
    <text evidence="1">The sequence shown here is derived from an EMBL/GenBank/DDBJ whole genome shotgun (WGS) entry which is preliminary data.</text>
</comment>
<dbReference type="Gene3D" id="3.40.50.150">
    <property type="entry name" value="Vaccinia Virus protein VP39"/>
    <property type="match status" value="1"/>
</dbReference>
<dbReference type="PANTHER" id="PTHR45036">
    <property type="entry name" value="METHYLTRANSFERASE LIKE 7B"/>
    <property type="match status" value="1"/>
</dbReference>
<dbReference type="Pfam" id="PF13489">
    <property type="entry name" value="Methyltransf_23"/>
    <property type="match status" value="1"/>
</dbReference>
<dbReference type="InterPro" id="IPR029063">
    <property type="entry name" value="SAM-dependent_MTases_sf"/>
</dbReference>
<name>A0ABR3AC42_9AGAR</name>
<sequence>MFHLWGAFSNGVDENTRPIKEELIRANSQGVVLDLGAGFGHSIRYLERSRVTRYIAVEPNARMHTKIRQVANASGFLEEDGSLAILGCGAGDVSAILRATAGGIDTIVSVLSMCSLTDPKRDLERLVRDVLKSGGQLIFYEHVLNPRDDVAWWQAFYAPVWSLFFDGCRLNQPTDKWVENMKNTDQEGHEVSMWREGRCWADERIKPEEALVWHVAGRFVKTFL</sequence>